<evidence type="ECO:0000256" key="2">
    <source>
        <dbReference type="ARBA" id="ARBA00023015"/>
    </source>
</evidence>
<accession>A0A2Y9BUM5</accession>
<reference evidence="8" key="1">
    <citation type="submission" date="2016-10" db="EMBL/GenBank/DDBJ databases">
        <authorList>
            <person name="Varghese N."/>
            <person name="Submissions S."/>
        </authorList>
    </citation>
    <scope>NUCLEOTIDE SEQUENCE [LARGE SCALE GENOMIC DNA]</scope>
    <source>
        <strain evidence="8">DSM 22951</strain>
    </source>
</reference>
<dbReference type="InterPro" id="IPR009057">
    <property type="entry name" value="Homeodomain-like_sf"/>
</dbReference>
<sequence length="194" mass="21349">MAQLSRDARRARLAEVVWAIIREDGISAVSVRSVASRAGIAVGSLRHLFPTQTELLEFSAELMLRHATERIQAVPREGDPLEVACTIIDQLLPITDDVRAEFEVNLALIAEAPAYPGVRRLRDQTHQALLELTSAVAQWLDPAATETDGRRLLALTDGLALQLLHDETIADQARYLIRTELQSIADRGAARRGS</sequence>
<feature type="DNA-binding region" description="H-T-H motif" evidence="5">
    <location>
        <begin position="30"/>
        <end position="49"/>
    </location>
</feature>
<dbReference type="SUPFAM" id="SSF46689">
    <property type="entry name" value="Homeodomain-like"/>
    <property type="match status" value="1"/>
</dbReference>
<dbReference type="RefSeq" id="WP_109687583.1">
    <property type="nucleotide sequence ID" value="NZ_QGDN01000001.1"/>
</dbReference>
<feature type="domain" description="HTH tetR-type" evidence="6">
    <location>
        <begin position="7"/>
        <end position="67"/>
    </location>
</feature>
<keyword evidence="1" id="KW-0678">Repressor</keyword>
<protein>
    <submittedName>
        <fullName evidence="7">Regulatory protein, tetR family</fullName>
    </submittedName>
</protein>
<keyword evidence="3 5" id="KW-0238">DNA-binding</keyword>
<evidence type="ECO:0000313" key="8">
    <source>
        <dbReference type="Proteomes" id="UP000250028"/>
    </source>
</evidence>
<dbReference type="AlphaFoldDB" id="A0A2Y9BUM5"/>
<dbReference type="Gene3D" id="1.10.357.10">
    <property type="entry name" value="Tetracycline Repressor, domain 2"/>
    <property type="match status" value="1"/>
</dbReference>
<dbReference type="OrthoDB" id="9816296at2"/>
<dbReference type="Pfam" id="PF13977">
    <property type="entry name" value="TetR_C_6"/>
    <property type="match status" value="1"/>
</dbReference>
<evidence type="ECO:0000256" key="1">
    <source>
        <dbReference type="ARBA" id="ARBA00022491"/>
    </source>
</evidence>
<dbReference type="Proteomes" id="UP000250028">
    <property type="component" value="Unassembled WGS sequence"/>
</dbReference>
<dbReference type="GO" id="GO:0003677">
    <property type="term" value="F:DNA binding"/>
    <property type="evidence" value="ECO:0007669"/>
    <property type="project" value="UniProtKB-UniRule"/>
</dbReference>
<gene>
    <name evidence="7" type="ORF">SAMN04489750_3341</name>
</gene>
<dbReference type="EMBL" id="UESZ01000001">
    <property type="protein sequence ID" value="SSA35962.1"/>
    <property type="molecule type" value="Genomic_DNA"/>
</dbReference>
<evidence type="ECO:0000256" key="5">
    <source>
        <dbReference type="PROSITE-ProRule" id="PRU00335"/>
    </source>
</evidence>
<dbReference type="PROSITE" id="PS50977">
    <property type="entry name" value="HTH_TETR_2"/>
    <property type="match status" value="1"/>
</dbReference>
<keyword evidence="4" id="KW-0804">Transcription</keyword>
<evidence type="ECO:0000259" key="6">
    <source>
        <dbReference type="PROSITE" id="PS50977"/>
    </source>
</evidence>
<dbReference type="Pfam" id="PF00440">
    <property type="entry name" value="TetR_N"/>
    <property type="match status" value="1"/>
</dbReference>
<proteinExistence type="predicted"/>
<evidence type="ECO:0000313" key="7">
    <source>
        <dbReference type="EMBL" id="SSA35962.1"/>
    </source>
</evidence>
<organism evidence="7 8">
    <name type="scientific">Branchiibius hedensis</name>
    <dbReference type="NCBI Taxonomy" id="672460"/>
    <lineage>
        <taxon>Bacteria</taxon>
        <taxon>Bacillati</taxon>
        <taxon>Actinomycetota</taxon>
        <taxon>Actinomycetes</taxon>
        <taxon>Micrococcales</taxon>
        <taxon>Dermacoccaceae</taxon>
        <taxon>Branchiibius</taxon>
    </lineage>
</organism>
<keyword evidence="8" id="KW-1185">Reference proteome</keyword>
<name>A0A2Y9BUM5_9MICO</name>
<evidence type="ECO:0000256" key="4">
    <source>
        <dbReference type="ARBA" id="ARBA00023163"/>
    </source>
</evidence>
<dbReference type="SUPFAM" id="SSF48498">
    <property type="entry name" value="Tetracyclin repressor-like, C-terminal domain"/>
    <property type="match status" value="1"/>
</dbReference>
<dbReference type="InterPro" id="IPR036271">
    <property type="entry name" value="Tet_transcr_reg_TetR-rel_C_sf"/>
</dbReference>
<keyword evidence="2" id="KW-0805">Transcription regulation</keyword>
<dbReference type="InterPro" id="IPR039538">
    <property type="entry name" value="BetI_C"/>
</dbReference>
<dbReference type="InterPro" id="IPR001647">
    <property type="entry name" value="HTH_TetR"/>
</dbReference>
<evidence type="ECO:0000256" key="3">
    <source>
        <dbReference type="ARBA" id="ARBA00023125"/>
    </source>
</evidence>